<evidence type="ECO:0000313" key="1">
    <source>
        <dbReference type="EMBL" id="CAG8666074.1"/>
    </source>
</evidence>
<protein>
    <submittedName>
        <fullName evidence="1">10532_t:CDS:1</fullName>
    </submittedName>
</protein>
<sequence>YELFRGSCTVITAAEPKNNFEGPCTAKAAVEPLFLENKPRPDSVVIALCIAVEPLTIGGSGWNE</sequence>
<proteinExistence type="predicted"/>
<evidence type="ECO:0000313" key="2">
    <source>
        <dbReference type="Proteomes" id="UP000789508"/>
    </source>
</evidence>
<accession>A0A9N9E9I4</accession>
<dbReference type="Proteomes" id="UP000789508">
    <property type="component" value="Unassembled WGS sequence"/>
</dbReference>
<reference evidence="1" key="1">
    <citation type="submission" date="2021-06" db="EMBL/GenBank/DDBJ databases">
        <authorList>
            <person name="Kallberg Y."/>
            <person name="Tangrot J."/>
            <person name="Rosling A."/>
        </authorList>
    </citation>
    <scope>NUCLEOTIDE SEQUENCE</scope>
    <source>
        <strain evidence="1">FL130A</strain>
    </source>
</reference>
<feature type="non-terminal residue" evidence="1">
    <location>
        <position position="1"/>
    </location>
</feature>
<comment type="caution">
    <text evidence="1">The sequence shown here is derived from an EMBL/GenBank/DDBJ whole genome shotgun (WGS) entry which is preliminary data.</text>
</comment>
<gene>
    <name evidence="1" type="ORF">ALEPTO_LOCUS10458</name>
</gene>
<dbReference type="EMBL" id="CAJVPS010011659">
    <property type="protein sequence ID" value="CAG8666074.1"/>
    <property type="molecule type" value="Genomic_DNA"/>
</dbReference>
<dbReference type="AlphaFoldDB" id="A0A9N9E9I4"/>
<name>A0A9N9E9I4_9GLOM</name>
<keyword evidence="2" id="KW-1185">Reference proteome</keyword>
<organism evidence="1 2">
    <name type="scientific">Ambispora leptoticha</name>
    <dbReference type="NCBI Taxonomy" id="144679"/>
    <lineage>
        <taxon>Eukaryota</taxon>
        <taxon>Fungi</taxon>
        <taxon>Fungi incertae sedis</taxon>
        <taxon>Mucoromycota</taxon>
        <taxon>Glomeromycotina</taxon>
        <taxon>Glomeromycetes</taxon>
        <taxon>Archaeosporales</taxon>
        <taxon>Ambisporaceae</taxon>
        <taxon>Ambispora</taxon>
    </lineage>
</organism>